<evidence type="ECO:0000256" key="1">
    <source>
        <dbReference type="SAM" id="MobiDB-lite"/>
    </source>
</evidence>
<dbReference type="Proteomes" id="UP000736335">
    <property type="component" value="Unassembled WGS sequence"/>
</dbReference>
<proteinExistence type="predicted"/>
<gene>
    <name evidence="2" type="ORF">BJ322DRAFT_1019947</name>
</gene>
<dbReference type="EMBL" id="WIUZ02000006">
    <property type="protein sequence ID" value="KAF9785718.1"/>
    <property type="molecule type" value="Genomic_DNA"/>
</dbReference>
<comment type="caution">
    <text evidence="2">The sequence shown here is derived from an EMBL/GenBank/DDBJ whole genome shotgun (WGS) entry which is preliminary data.</text>
</comment>
<protein>
    <submittedName>
        <fullName evidence="2">Uncharacterized protein</fullName>
    </submittedName>
</protein>
<dbReference type="AlphaFoldDB" id="A0A9P6HHS2"/>
<reference evidence="2" key="2">
    <citation type="submission" date="2020-11" db="EMBL/GenBank/DDBJ databases">
        <authorList>
            <consortium name="DOE Joint Genome Institute"/>
            <person name="Kuo A."/>
            <person name="Miyauchi S."/>
            <person name="Kiss E."/>
            <person name="Drula E."/>
            <person name="Kohler A."/>
            <person name="Sanchez-Garcia M."/>
            <person name="Andreopoulos B."/>
            <person name="Barry K.W."/>
            <person name="Bonito G."/>
            <person name="Buee M."/>
            <person name="Carver A."/>
            <person name="Chen C."/>
            <person name="Cichocki N."/>
            <person name="Clum A."/>
            <person name="Culley D."/>
            <person name="Crous P.W."/>
            <person name="Fauchery L."/>
            <person name="Girlanda M."/>
            <person name="Hayes R."/>
            <person name="Keri Z."/>
            <person name="Labutti K."/>
            <person name="Lipzen A."/>
            <person name="Lombard V."/>
            <person name="Magnuson J."/>
            <person name="Maillard F."/>
            <person name="Morin E."/>
            <person name="Murat C."/>
            <person name="Nolan M."/>
            <person name="Ohm R."/>
            <person name="Pangilinan J."/>
            <person name="Pereira M."/>
            <person name="Perotto S."/>
            <person name="Peter M."/>
            <person name="Riley R."/>
            <person name="Sitrit Y."/>
            <person name="Stielow B."/>
            <person name="Szollosi G."/>
            <person name="Zifcakova L."/>
            <person name="Stursova M."/>
            <person name="Spatafora J.W."/>
            <person name="Tedersoo L."/>
            <person name="Vaario L.-M."/>
            <person name="Yamada A."/>
            <person name="Yan M."/>
            <person name="Wang P."/>
            <person name="Xu J."/>
            <person name="Bruns T."/>
            <person name="Baldrian P."/>
            <person name="Vilgalys R."/>
            <person name="Henrissat B."/>
            <person name="Grigoriev I.V."/>
            <person name="Hibbett D."/>
            <person name="Nagy L.G."/>
            <person name="Martin F.M."/>
        </authorList>
    </citation>
    <scope>NUCLEOTIDE SEQUENCE</scope>
    <source>
        <strain evidence="2">UH-Tt-Lm1</strain>
    </source>
</reference>
<accession>A0A9P6HHS2</accession>
<keyword evidence="3" id="KW-1185">Reference proteome</keyword>
<name>A0A9P6HHS2_9AGAM</name>
<evidence type="ECO:0000313" key="3">
    <source>
        <dbReference type="Proteomes" id="UP000736335"/>
    </source>
</evidence>
<reference evidence="2" key="1">
    <citation type="journal article" date="2020" name="Nat. Commun.">
        <title>Large-scale genome sequencing of mycorrhizal fungi provides insights into the early evolution of symbiotic traits.</title>
        <authorList>
            <person name="Miyauchi S."/>
            <person name="Kiss E."/>
            <person name="Kuo A."/>
            <person name="Drula E."/>
            <person name="Kohler A."/>
            <person name="Sanchez-Garcia M."/>
            <person name="Morin E."/>
            <person name="Andreopoulos B."/>
            <person name="Barry K.W."/>
            <person name="Bonito G."/>
            <person name="Buee M."/>
            <person name="Carver A."/>
            <person name="Chen C."/>
            <person name="Cichocki N."/>
            <person name="Clum A."/>
            <person name="Culley D."/>
            <person name="Crous P.W."/>
            <person name="Fauchery L."/>
            <person name="Girlanda M."/>
            <person name="Hayes R.D."/>
            <person name="Keri Z."/>
            <person name="LaButti K."/>
            <person name="Lipzen A."/>
            <person name="Lombard V."/>
            <person name="Magnuson J."/>
            <person name="Maillard F."/>
            <person name="Murat C."/>
            <person name="Nolan M."/>
            <person name="Ohm R.A."/>
            <person name="Pangilinan J."/>
            <person name="Pereira M.F."/>
            <person name="Perotto S."/>
            <person name="Peter M."/>
            <person name="Pfister S."/>
            <person name="Riley R."/>
            <person name="Sitrit Y."/>
            <person name="Stielow J.B."/>
            <person name="Szollosi G."/>
            <person name="Zifcakova L."/>
            <person name="Stursova M."/>
            <person name="Spatafora J.W."/>
            <person name="Tedersoo L."/>
            <person name="Vaario L.M."/>
            <person name="Yamada A."/>
            <person name="Yan M."/>
            <person name="Wang P."/>
            <person name="Xu J."/>
            <person name="Bruns T."/>
            <person name="Baldrian P."/>
            <person name="Vilgalys R."/>
            <person name="Dunand C."/>
            <person name="Henrissat B."/>
            <person name="Grigoriev I.V."/>
            <person name="Hibbett D."/>
            <person name="Nagy L.G."/>
            <person name="Martin F.M."/>
        </authorList>
    </citation>
    <scope>NUCLEOTIDE SEQUENCE</scope>
    <source>
        <strain evidence="2">UH-Tt-Lm1</strain>
    </source>
</reference>
<organism evidence="2 3">
    <name type="scientific">Thelephora terrestris</name>
    <dbReference type="NCBI Taxonomy" id="56493"/>
    <lineage>
        <taxon>Eukaryota</taxon>
        <taxon>Fungi</taxon>
        <taxon>Dikarya</taxon>
        <taxon>Basidiomycota</taxon>
        <taxon>Agaricomycotina</taxon>
        <taxon>Agaricomycetes</taxon>
        <taxon>Thelephorales</taxon>
        <taxon>Thelephoraceae</taxon>
        <taxon>Thelephora</taxon>
    </lineage>
</organism>
<sequence>MEITVTDCLADMYENGAIGSYGQVKGVNTSLVEVRNNGDKEKYQRGHASGTANEAGEKRCRPVSINLCSNIDLQTILIYGPDANCCETTYSSAQEIKRLRSKSEGEEDYLEPSTPNFVSGRRRKKKKS</sequence>
<evidence type="ECO:0000313" key="2">
    <source>
        <dbReference type="EMBL" id="KAF9785718.1"/>
    </source>
</evidence>
<feature type="region of interest" description="Disordered" evidence="1">
    <location>
        <begin position="100"/>
        <end position="128"/>
    </location>
</feature>